<dbReference type="Proteomes" id="UP000721844">
    <property type="component" value="Unassembled WGS sequence"/>
</dbReference>
<dbReference type="InterPro" id="IPR044016">
    <property type="entry name" value="Big_13"/>
</dbReference>
<feature type="domain" description="Bacterial Ig-like" evidence="3">
    <location>
        <begin position="310"/>
        <end position="401"/>
    </location>
</feature>
<evidence type="ECO:0000256" key="2">
    <source>
        <dbReference type="SAM" id="SignalP"/>
    </source>
</evidence>
<dbReference type="AlphaFoldDB" id="A0A963Z939"/>
<feature type="signal peptide" evidence="2">
    <location>
        <begin position="1"/>
        <end position="22"/>
    </location>
</feature>
<feature type="domain" description="Bacterial Ig-like" evidence="3">
    <location>
        <begin position="121"/>
        <end position="212"/>
    </location>
</feature>
<feature type="domain" description="Bacterial Ig-like" evidence="3">
    <location>
        <begin position="873"/>
        <end position="961"/>
    </location>
</feature>
<dbReference type="EMBL" id="JAESVA010000032">
    <property type="protein sequence ID" value="MCB8884127.1"/>
    <property type="molecule type" value="Genomic_DNA"/>
</dbReference>
<feature type="chain" id="PRO_5037125725" evidence="2">
    <location>
        <begin position="23"/>
        <end position="1184"/>
    </location>
</feature>
<sequence length="1184" mass="116298">TYTVAASATALPAAGGSSLASAQNLGTLGTVSTTDMLTANAPTDYYSFSVGTLRAIALQLTGLSAGATLTLLDASGNQIEATSGGVNSYATILTNLAPGPYFAEVSGSAVNTTYQLLATTTPLITEALLTDSGASASDLITDAPTVTGAGNDNTVVHFAVDGVAITATAMSDATGNWTFTPTGLADGVHTIVATEADPIGDVGSASLTFTLDKTPPIVSEKLSNDTGASASDLVTANADLQGSGEANAIVHLAIDGVASSTTALANAAGAWSFTPAGLADGAHTIIASETDIAGNTGSTSLSFTLDTTPPVVTEALANDTGSSATDLITSNPSLTGKGDSNATVRFVIDGVASSTTATANASGVWTFAPTGLADGAHTIVASEADLAGNIGSTSLTFTLDTKVPVVTEKLTTDTGTSTTDHITSKSPITGTGDANAAVHFAVDGVASSTTVTAGTTGAWTFTPTGLADGAHTIVATETDAAGNVGSASLAFTLDTKAPTVTQKLAADTGSSATDLITSNAALTGTGDANAAVHFTIDGVASSATATANASGVWSFTPSGLADGTHTIIASETDAAGNVGSASLNFTLDTTPPVITEALASDTGSSTTDKITSQSSLTGTGQANAIVSFVIDGVASSTTATANASGVWTFAPTGLADGAHTIVASEADLAGNIGSTSLTFTLDTKVPVVTEKLTTDTGTSTTDHITSKSPITGTGDANAAVHFAVDGVASSTTVTAGTTGAWTFTPTGLADGAHTIVATETDAAGNVGSASLAFTLDTKAPTVTQKLAADTGSSATDLITSNAALTGTGDANAAVHFTIDGVASSATATANASGVWSFTPSGLADGTHTIIASETDAAGNVGSASLAFTLDSTAPATTIALANDTGSSPTDKLTSDPTVAGSGDPNAVVHFTVDGVTSSTTATANAAGTWSFLQTGLAAGQHTIAASETDAAGNTGAASLTFSLYNAPTLTADNATVPMGGSIAASGLFTASVANGDSITNYEFIDATTANSSGYFQLNDQSQISGSVLDIASNNLENLKFIGGSSVGEDDIWVRATDGVSYGNWTDVQVQTSGASTTPPTVLANNTSLAANTSASLGSLFSVIDPNNLPISEYQVIDLTNSSASGHIALGSAVQLANQTIDFAASVLPTASFVAGAAGSLDTLAVRAYDGGSWSSWTSFTVSSH</sequence>
<evidence type="ECO:0000313" key="4">
    <source>
        <dbReference type="EMBL" id="MCB8884127.1"/>
    </source>
</evidence>
<name>A0A963Z939_9PROT</name>
<evidence type="ECO:0000259" key="3">
    <source>
        <dbReference type="Pfam" id="PF19077"/>
    </source>
</evidence>
<evidence type="ECO:0000256" key="1">
    <source>
        <dbReference type="SAM" id="MobiDB-lite"/>
    </source>
</evidence>
<feature type="domain" description="Bacterial Ig-like" evidence="3">
    <location>
        <begin position="686"/>
        <end position="777"/>
    </location>
</feature>
<dbReference type="InterPro" id="IPR013783">
    <property type="entry name" value="Ig-like_fold"/>
</dbReference>
<dbReference type="Gene3D" id="2.60.40.10">
    <property type="entry name" value="Immunoglobulins"/>
    <property type="match status" value="9"/>
</dbReference>
<keyword evidence="2" id="KW-0732">Signal</keyword>
<keyword evidence="5" id="KW-1185">Reference proteome</keyword>
<accession>A0A963Z939</accession>
<evidence type="ECO:0000313" key="5">
    <source>
        <dbReference type="Proteomes" id="UP000721844"/>
    </source>
</evidence>
<dbReference type="SUPFAM" id="SSF89260">
    <property type="entry name" value="Collagen-binding domain"/>
    <property type="match status" value="1"/>
</dbReference>
<organism evidence="4 5">
    <name type="scientific">Acidisoma cellulosilyticum</name>
    <dbReference type="NCBI Taxonomy" id="2802395"/>
    <lineage>
        <taxon>Bacteria</taxon>
        <taxon>Pseudomonadati</taxon>
        <taxon>Pseudomonadota</taxon>
        <taxon>Alphaproteobacteria</taxon>
        <taxon>Acetobacterales</taxon>
        <taxon>Acidocellaceae</taxon>
        <taxon>Acidisoma</taxon>
    </lineage>
</organism>
<feature type="non-terminal residue" evidence="4">
    <location>
        <position position="1"/>
    </location>
</feature>
<dbReference type="Gene3D" id="2.60.120.380">
    <property type="match status" value="1"/>
</dbReference>
<feature type="compositionally biased region" description="Polar residues" evidence="1">
    <location>
        <begin position="883"/>
        <end position="896"/>
    </location>
</feature>
<dbReference type="Pfam" id="PF19077">
    <property type="entry name" value="Big_13"/>
    <property type="match status" value="9"/>
</dbReference>
<feature type="domain" description="Bacterial Ig-like" evidence="3">
    <location>
        <begin position="216"/>
        <end position="307"/>
    </location>
</feature>
<feature type="domain" description="Bacterial Ig-like" evidence="3">
    <location>
        <begin position="592"/>
        <end position="683"/>
    </location>
</feature>
<feature type="region of interest" description="Disordered" evidence="1">
    <location>
        <begin position="880"/>
        <end position="900"/>
    </location>
</feature>
<reference evidence="4 5" key="1">
    <citation type="journal article" date="2021" name="Microorganisms">
        <title>Acidisoma silvae sp. nov. and Acidisomacellulosilytica sp. nov., Two Acidophilic Bacteria Isolated from Decaying Wood, Hydrolyzing Cellulose and Producing Poly-3-hydroxybutyrate.</title>
        <authorList>
            <person name="Mieszkin S."/>
            <person name="Pouder E."/>
            <person name="Uroz S."/>
            <person name="Simon-Colin C."/>
            <person name="Alain K."/>
        </authorList>
    </citation>
    <scope>NUCLEOTIDE SEQUENCE [LARGE SCALE GENOMIC DNA]</scope>
    <source>
        <strain evidence="4 5">HW T5.17</strain>
    </source>
</reference>
<proteinExistence type="predicted"/>
<feature type="domain" description="Bacterial Ig-like" evidence="3">
    <location>
        <begin position="404"/>
        <end position="495"/>
    </location>
</feature>
<feature type="domain" description="Bacterial Ig-like" evidence="3">
    <location>
        <begin position="779"/>
        <end position="870"/>
    </location>
</feature>
<dbReference type="NCBIfam" id="NF033510">
    <property type="entry name" value="Ca_tandemer"/>
    <property type="match status" value="8"/>
</dbReference>
<gene>
    <name evidence="4" type="ORF">ACELLULO517_28210</name>
</gene>
<protein>
    <submittedName>
        <fullName evidence="4">Pre-peptidase C-terminal domain-containing protein</fullName>
    </submittedName>
</protein>
<feature type="domain" description="Bacterial Ig-like" evidence="3">
    <location>
        <begin position="497"/>
        <end position="589"/>
    </location>
</feature>
<comment type="caution">
    <text evidence="4">The sequence shown here is derived from an EMBL/GenBank/DDBJ whole genome shotgun (WGS) entry which is preliminary data.</text>
</comment>